<reference evidence="1 2" key="1">
    <citation type="submission" date="2020-02" db="EMBL/GenBank/DDBJ databases">
        <title>Draft genome sequence of Haematococcus lacustris strain NIES-144.</title>
        <authorList>
            <person name="Morimoto D."/>
            <person name="Nakagawa S."/>
            <person name="Yoshida T."/>
            <person name="Sawayama S."/>
        </authorList>
    </citation>
    <scope>NUCLEOTIDE SEQUENCE [LARGE SCALE GENOMIC DNA]</scope>
    <source>
        <strain evidence="1 2">NIES-144</strain>
    </source>
</reference>
<protein>
    <submittedName>
        <fullName evidence="1">Uncharacterized protein</fullName>
    </submittedName>
</protein>
<comment type="caution">
    <text evidence="1">The sequence shown here is derived from an EMBL/GenBank/DDBJ whole genome shotgun (WGS) entry which is preliminary data.</text>
</comment>
<accession>A0A699ZPD1</accession>
<dbReference type="Proteomes" id="UP000485058">
    <property type="component" value="Unassembled WGS sequence"/>
</dbReference>
<evidence type="ECO:0000313" key="1">
    <source>
        <dbReference type="EMBL" id="GFH21499.1"/>
    </source>
</evidence>
<gene>
    <name evidence="1" type="ORF">HaLaN_18816</name>
</gene>
<organism evidence="1 2">
    <name type="scientific">Haematococcus lacustris</name>
    <name type="common">Green alga</name>
    <name type="synonym">Haematococcus pluvialis</name>
    <dbReference type="NCBI Taxonomy" id="44745"/>
    <lineage>
        <taxon>Eukaryota</taxon>
        <taxon>Viridiplantae</taxon>
        <taxon>Chlorophyta</taxon>
        <taxon>core chlorophytes</taxon>
        <taxon>Chlorophyceae</taxon>
        <taxon>CS clade</taxon>
        <taxon>Chlamydomonadales</taxon>
        <taxon>Haematococcaceae</taxon>
        <taxon>Haematococcus</taxon>
    </lineage>
</organism>
<dbReference type="EMBL" id="BLLF01001841">
    <property type="protein sequence ID" value="GFH21499.1"/>
    <property type="molecule type" value="Genomic_DNA"/>
</dbReference>
<sequence>MAGVTSRLPGTSKEVLWILSGEITSGAEPPNCQDHDHQPGPLMTRMINIVCILATAGPLN</sequence>
<proteinExistence type="predicted"/>
<name>A0A699ZPD1_HAELA</name>
<evidence type="ECO:0000313" key="2">
    <source>
        <dbReference type="Proteomes" id="UP000485058"/>
    </source>
</evidence>
<dbReference type="AlphaFoldDB" id="A0A699ZPD1"/>
<keyword evidence="2" id="KW-1185">Reference proteome</keyword>